<keyword evidence="3 6" id="KW-1133">Transmembrane helix</keyword>
<feature type="region of interest" description="Disordered" evidence="5">
    <location>
        <begin position="299"/>
        <end position="333"/>
    </location>
</feature>
<dbReference type="AlphaFoldDB" id="A5DZV8"/>
<dbReference type="eggNOG" id="ENOG502QUW8">
    <property type="taxonomic scope" value="Eukaryota"/>
</dbReference>
<accession>A5DZV8</accession>
<comment type="subcellular location">
    <subcellularLocation>
        <location evidence="1">Membrane</location>
        <topology evidence="1">Multi-pass membrane protein</topology>
    </subcellularLocation>
</comment>
<feature type="compositionally biased region" description="Polar residues" evidence="5">
    <location>
        <begin position="299"/>
        <end position="321"/>
    </location>
</feature>
<proteinExistence type="predicted"/>
<dbReference type="OMA" id="WRLIFIQ"/>
<name>A5DZV8_LODEL</name>
<evidence type="ECO:0000313" key="9">
    <source>
        <dbReference type="Proteomes" id="UP000001996"/>
    </source>
</evidence>
<dbReference type="PANTHER" id="PTHR28304:SF1">
    <property type="entry name" value="PEROXISOMAL MEMBRANE PROTEIN PEX28"/>
    <property type="match status" value="1"/>
</dbReference>
<dbReference type="HOGENOM" id="CLU_034954_0_0_1"/>
<dbReference type="PANTHER" id="PTHR28304">
    <property type="entry name" value="PEROXISOMAL MEMBRANE PROTEIN PEX29"/>
    <property type="match status" value="1"/>
</dbReference>
<dbReference type="STRING" id="379508.A5DZV8"/>
<evidence type="ECO:0000313" key="8">
    <source>
        <dbReference type="EMBL" id="EDK44716.1"/>
    </source>
</evidence>
<feature type="compositionally biased region" description="Low complexity" evidence="5">
    <location>
        <begin position="9"/>
        <end position="23"/>
    </location>
</feature>
<dbReference type="VEuPathDB" id="FungiDB:LELG_02895"/>
<keyword evidence="2 6" id="KW-0812">Transmembrane</keyword>
<dbReference type="InterPro" id="IPR010482">
    <property type="entry name" value="TECPR1-like_DysF"/>
</dbReference>
<dbReference type="InterPro" id="IPR052816">
    <property type="entry name" value="Peroxisomal_Membrane_PEX28-32"/>
</dbReference>
<dbReference type="EMBL" id="CH981526">
    <property type="protein sequence ID" value="EDK44716.1"/>
    <property type="molecule type" value="Genomic_DNA"/>
</dbReference>
<dbReference type="FunCoup" id="A5DZV8">
    <property type="interactions" value="15"/>
</dbReference>
<evidence type="ECO:0000259" key="7">
    <source>
        <dbReference type="Pfam" id="PF06398"/>
    </source>
</evidence>
<evidence type="ECO:0000256" key="5">
    <source>
        <dbReference type="SAM" id="MobiDB-lite"/>
    </source>
</evidence>
<gene>
    <name evidence="8" type="ORF">LELG_02895</name>
</gene>
<evidence type="ECO:0000256" key="1">
    <source>
        <dbReference type="ARBA" id="ARBA00004141"/>
    </source>
</evidence>
<protein>
    <recommendedName>
        <fullName evidence="7">TECPR1-like DysF domain-containing protein</fullName>
    </recommendedName>
</protein>
<reference evidence="8 9" key="1">
    <citation type="journal article" date="2009" name="Nature">
        <title>Evolution of pathogenicity and sexual reproduction in eight Candida genomes.</title>
        <authorList>
            <person name="Butler G."/>
            <person name="Rasmussen M.D."/>
            <person name="Lin M.F."/>
            <person name="Santos M.A."/>
            <person name="Sakthikumar S."/>
            <person name="Munro C.A."/>
            <person name="Rheinbay E."/>
            <person name="Grabherr M."/>
            <person name="Forche A."/>
            <person name="Reedy J.L."/>
            <person name="Agrafioti I."/>
            <person name="Arnaud M.B."/>
            <person name="Bates S."/>
            <person name="Brown A.J."/>
            <person name="Brunke S."/>
            <person name="Costanzo M.C."/>
            <person name="Fitzpatrick D.A."/>
            <person name="de Groot P.W."/>
            <person name="Harris D."/>
            <person name="Hoyer L.L."/>
            <person name="Hube B."/>
            <person name="Klis F.M."/>
            <person name="Kodira C."/>
            <person name="Lennard N."/>
            <person name="Logue M.E."/>
            <person name="Martin R."/>
            <person name="Neiman A.M."/>
            <person name="Nikolaou E."/>
            <person name="Quail M.A."/>
            <person name="Quinn J."/>
            <person name="Santos M.C."/>
            <person name="Schmitzberger F.F."/>
            <person name="Sherlock G."/>
            <person name="Shah P."/>
            <person name="Silverstein K.A."/>
            <person name="Skrzypek M.S."/>
            <person name="Soll D."/>
            <person name="Staggs R."/>
            <person name="Stansfield I."/>
            <person name="Stumpf M.P."/>
            <person name="Sudbery P.E."/>
            <person name="Srikantha T."/>
            <person name="Zeng Q."/>
            <person name="Berman J."/>
            <person name="Berriman M."/>
            <person name="Heitman J."/>
            <person name="Gow N.A."/>
            <person name="Lorenz M.C."/>
            <person name="Birren B.W."/>
            <person name="Kellis M."/>
            <person name="Cuomo C.A."/>
        </authorList>
    </citation>
    <scope>NUCLEOTIDE SEQUENCE [LARGE SCALE GENOMIC DNA]</scope>
    <source>
        <strain evidence="9">ATCC 11503 / BCRC 21390 / CBS 2605 / JCM 1781 / NBRC 1676 / NRRL YB-4239</strain>
    </source>
</reference>
<dbReference type="GeneID" id="5233109"/>
<feature type="transmembrane region" description="Helical" evidence="6">
    <location>
        <begin position="217"/>
        <end position="237"/>
    </location>
</feature>
<dbReference type="GO" id="GO:0007031">
    <property type="term" value="P:peroxisome organization"/>
    <property type="evidence" value="ECO:0007669"/>
    <property type="project" value="UniProtKB-ARBA"/>
</dbReference>
<feature type="transmembrane region" description="Helical" evidence="6">
    <location>
        <begin position="381"/>
        <end position="400"/>
    </location>
</feature>
<dbReference type="InParanoid" id="A5DZV8"/>
<sequence length="616" mass="70373">MENESNFDQSRPPSQSLSLSQTLRSGGKRSFYRNLAVNLANTAVTKGNNIIQKNPGSKRAIAAGTASTILEMGIDRYGNLVDDSSRSLPSSMGRHGSVDLTEEQINHIASMAESADEAKSPKQSNTQHFADKLIEKLLRSSLPDEVPEKELFEERLNNPDRVKRPGLSFPILISNLKQLGSKMTNLFALQYEIINIVAWRKPNKTLSVLVLYTAACMWPHLILVYPLLFVLFGMLLPGYTHRHPPRRPDLIKVKSRGQSLFKFLNATEETSIVEDLVDTEYLKEDADIADVNSTSYTMSEAESDNTKASTAVSVSSQGGTESSEKLDKKKEVSKRRKRNLDLLVNLRDMQNSMTDLLKLIEEGETFYYETAGFKDERLSTFIFYGVLVATFGAIFFGQFIPWRLIFIQSGWIGLTLCHPKVKKFLVDFGAAKKRRSKVIQRNAEAAQKADPTAETTSNKGLKQLLTQLDRNDIIVDDSPEVRLVEVYELEIKSILQNDWKFYRYSNTIYDRLNKNRLSGKRPPGVDHLSKVFPPTDWKFDAEFVNKWVLDTNPMDFIKQRTLDASLFVIKDDENEGWIYDNMKNVVNLEIVYEFRRRRLYRECFRYGKSHRKPAIK</sequence>
<evidence type="ECO:0000256" key="6">
    <source>
        <dbReference type="SAM" id="Phobius"/>
    </source>
</evidence>
<dbReference type="Pfam" id="PF06398">
    <property type="entry name" value="Pex24p"/>
    <property type="match status" value="1"/>
</dbReference>
<keyword evidence="9" id="KW-1185">Reference proteome</keyword>
<evidence type="ECO:0000256" key="3">
    <source>
        <dbReference type="ARBA" id="ARBA00022989"/>
    </source>
</evidence>
<feature type="region of interest" description="Disordered" evidence="5">
    <location>
        <begin position="1"/>
        <end position="23"/>
    </location>
</feature>
<organism evidence="8 9">
    <name type="scientific">Lodderomyces elongisporus (strain ATCC 11503 / CBS 2605 / JCM 1781 / NBRC 1676 / NRRL YB-4239)</name>
    <name type="common">Yeast</name>
    <name type="synonym">Saccharomyces elongisporus</name>
    <dbReference type="NCBI Taxonomy" id="379508"/>
    <lineage>
        <taxon>Eukaryota</taxon>
        <taxon>Fungi</taxon>
        <taxon>Dikarya</taxon>
        <taxon>Ascomycota</taxon>
        <taxon>Saccharomycotina</taxon>
        <taxon>Pichiomycetes</taxon>
        <taxon>Debaryomycetaceae</taxon>
        <taxon>Candida/Lodderomyces clade</taxon>
        <taxon>Lodderomyces</taxon>
    </lineage>
</organism>
<feature type="domain" description="TECPR1-like DysF" evidence="7">
    <location>
        <begin position="165"/>
        <end position="601"/>
    </location>
</feature>
<dbReference type="KEGG" id="lel:PVL30_003731"/>
<evidence type="ECO:0000256" key="4">
    <source>
        <dbReference type="ARBA" id="ARBA00023136"/>
    </source>
</evidence>
<keyword evidence="4 6" id="KW-0472">Membrane</keyword>
<dbReference type="Proteomes" id="UP000001996">
    <property type="component" value="Unassembled WGS sequence"/>
</dbReference>
<dbReference type="OrthoDB" id="74314at2759"/>
<evidence type="ECO:0000256" key="2">
    <source>
        <dbReference type="ARBA" id="ARBA00022692"/>
    </source>
</evidence>
<dbReference type="GO" id="GO:0005778">
    <property type="term" value="C:peroxisomal membrane"/>
    <property type="evidence" value="ECO:0007669"/>
    <property type="project" value="TreeGrafter"/>
</dbReference>